<dbReference type="Pfam" id="PF00450">
    <property type="entry name" value="Peptidase_S10"/>
    <property type="match status" value="1"/>
</dbReference>
<comment type="similarity">
    <text evidence="1">Belongs to the peptidase S10 family.</text>
</comment>
<comment type="caution">
    <text evidence="5">The sequence shown here is derived from an EMBL/GenBank/DDBJ whole genome shotgun (WGS) entry which is preliminary data.</text>
</comment>
<keyword evidence="2" id="KW-0862">Zinc</keyword>
<dbReference type="AlphaFoldDB" id="A0AAP0BRN6"/>
<dbReference type="EMBL" id="JBBWWQ010000004">
    <property type="protein sequence ID" value="KAK8948885.1"/>
    <property type="molecule type" value="Genomic_DNA"/>
</dbReference>
<evidence type="ECO:0000313" key="5">
    <source>
        <dbReference type="EMBL" id="KAK8948885.1"/>
    </source>
</evidence>
<dbReference type="GO" id="GO:0003676">
    <property type="term" value="F:nucleic acid binding"/>
    <property type="evidence" value="ECO:0007669"/>
    <property type="project" value="InterPro"/>
</dbReference>
<dbReference type="GO" id="GO:0008270">
    <property type="term" value="F:zinc ion binding"/>
    <property type="evidence" value="ECO:0007669"/>
    <property type="project" value="UniProtKB-KW"/>
</dbReference>
<evidence type="ECO:0000256" key="2">
    <source>
        <dbReference type="PROSITE-ProRule" id="PRU00047"/>
    </source>
</evidence>
<dbReference type="Proteomes" id="UP001418222">
    <property type="component" value="Unassembled WGS sequence"/>
</dbReference>
<dbReference type="GO" id="GO:0006508">
    <property type="term" value="P:proteolysis"/>
    <property type="evidence" value="ECO:0007669"/>
    <property type="project" value="InterPro"/>
</dbReference>
<accession>A0AAP0BRN6</accession>
<sequence>MLRSSSRSRCRRDRLCGYVDCLILRLTPSNRATGSDGEVRGGSAAKRVAINVRISYLFNSAVRRPWRLGDQELRTVSSSVPVQSVRGASEGTVKEWQVCNPELIYEDKIINSSIPYHHNVITKGYRALIFSGDHDLVVPYSGTLEWIASFNLSVIEPWRSWHVDGQVGGYTVRYSNNLTFATVKGGGHDSAKDRTKETWALFRRLGQSAIVARAGEPVSFAGELDEERSKAPKQDEGRNRGGPRCYRCNKLGHIRKDCRVNLQPRHAARKEEAESRADEGEWGSAFMTGTCVCALSSINYKDD</sequence>
<name>A0AAP0BRN6_9ASPA</name>
<feature type="domain" description="CCHC-type" evidence="4">
    <location>
        <begin position="244"/>
        <end position="259"/>
    </location>
</feature>
<dbReference type="Pfam" id="PF00098">
    <property type="entry name" value="zf-CCHC"/>
    <property type="match status" value="1"/>
</dbReference>
<dbReference type="GO" id="GO:0016747">
    <property type="term" value="F:acyltransferase activity, transferring groups other than amino-acyl groups"/>
    <property type="evidence" value="ECO:0007669"/>
    <property type="project" value="TreeGrafter"/>
</dbReference>
<dbReference type="Gene3D" id="3.40.50.1820">
    <property type="entry name" value="alpha/beta hydrolase"/>
    <property type="match status" value="1"/>
</dbReference>
<organism evidence="5 6">
    <name type="scientific">Platanthera zijinensis</name>
    <dbReference type="NCBI Taxonomy" id="2320716"/>
    <lineage>
        <taxon>Eukaryota</taxon>
        <taxon>Viridiplantae</taxon>
        <taxon>Streptophyta</taxon>
        <taxon>Embryophyta</taxon>
        <taxon>Tracheophyta</taxon>
        <taxon>Spermatophyta</taxon>
        <taxon>Magnoliopsida</taxon>
        <taxon>Liliopsida</taxon>
        <taxon>Asparagales</taxon>
        <taxon>Orchidaceae</taxon>
        <taxon>Orchidoideae</taxon>
        <taxon>Orchideae</taxon>
        <taxon>Orchidinae</taxon>
        <taxon>Platanthera</taxon>
    </lineage>
</organism>
<dbReference type="PANTHER" id="PTHR11802">
    <property type="entry name" value="SERINE PROTEASE FAMILY S10 SERINE CARBOXYPEPTIDASE"/>
    <property type="match status" value="1"/>
</dbReference>
<dbReference type="GO" id="GO:0019748">
    <property type="term" value="P:secondary metabolic process"/>
    <property type="evidence" value="ECO:0007669"/>
    <property type="project" value="TreeGrafter"/>
</dbReference>
<dbReference type="SUPFAM" id="SSF57756">
    <property type="entry name" value="Retrovirus zinc finger-like domains"/>
    <property type="match status" value="1"/>
</dbReference>
<feature type="region of interest" description="Disordered" evidence="3">
    <location>
        <begin position="222"/>
        <end position="242"/>
    </location>
</feature>
<protein>
    <submittedName>
        <fullName evidence="5">Serine carboxypeptidase-like 17</fullName>
    </submittedName>
</protein>
<gene>
    <name evidence="5" type="primary">SCPL17</name>
    <name evidence="5" type="ORF">KSP39_PZI004945</name>
</gene>
<dbReference type="InterPro" id="IPR001563">
    <property type="entry name" value="Peptidase_S10"/>
</dbReference>
<reference evidence="5 6" key="1">
    <citation type="journal article" date="2022" name="Nat. Plants">
        <title>Genomes of leafy and leafless Platanthera orchids illuminate the evolution of mycoheterotrophy.</title>
        <authorList>
            <person name="Li M.H."/>
            <person name="Liu K.W."/>
            <person name="Li Z."/>
            <person name="Lu H.C."/>
            <person name="Ye Q.L."/>
            <person name="Zhang D."/>
            <person name="Wang J.Y."/>
            <person name="Li Y.F."/>
            <person name="Zhong Z.M."/>
            <person name="Liu X."/>
            <person name="Yu X."/>
            <person name="Liu D.K."/>
            <person name="Tu X.D."/>
            <person name="Liu B."/>
            <person name="Hao Y."/>
            <person name="Liao X.Y."/>
            <person name="Jiang Y.T."/>
            <person name="Sun W.H."/>
            <person name="Chen J."/>
            <person name="Chen Y.Q."/>
            <person name="Ai Y."/>
            <person name="Zhai J.W."/>
            <person name="Wu S.S."/>
            <person name="Zhou Z."/>
            <person name="Hsiao Y.Y."/>
            <person name="Wu W.L."/>
            <person name="Chen Y.Y."/>
            <person name="Lin Y.F."/>
            <person name="Hsu J.L."/>
            <person name="Li C.Y."/>
            <person name="Wang Z.W."/>
            <person name="Zhao X."/>
            <person name="Zhong W.Y."/>
            <person name="Ma X.K."/>
            <person name="Ma L."/>
            <person name="Huang J."/>
            <person name="Chen G.Z."/>
            <person name="Huang M.Z."/>
            <person name="Huang L."/>
            <person name="Peng D.H."/>
            <person name="Luo Y.B."/>
            <person name="Zou S.Q."/>
            <person name="Chen S.P."/>
            <person name="Lan S."/>
            <person name="Tsai W.C."/>
            <person name="Van de Peer Y."/>
            <person name="Liu Z.J."/>
        </authorList>
    </citation>
    <scope>NUCLEOTIDE SEQUENCE [LARGE SCALE GENOMIC DNA]</scope>
    <source>
        <strain evidence="5">Lor287</strain>
    </source>
</reference>
<keyword evidence="5" id="KW-0645">Protease</keyword>
<dbReference type="InterPro" id="IPR029058">
    <property type="entry name" value="AB_hydrolase_fold"/>
</dbReference>
<keyword evidence="5" id="KW-0378">Hydrolase</keyword>
<dbReference type="SMART" id="SM00343">
    <property type="entry name" value="ZnF_C2HC"/>
    <property type="match status" value="1"/>
</dbReference>
<feature type="compositionally biased region" description="Basic and acidic residues" evidence="3">
    <location>
        <begin position="227"/>
        <end position="239"/>
    </location>
</feature>
<keyword evidence="6" id="KW-1185">Reference proteome</keyword>
<proteinExistence type="inferred from homology"/>
<dbReference type="InterPro" id="IPR036875">
    <property type="entry name" value="Znf_CCHC_sf"/>
</dbReference>
<evidence type="ECO:0000259" key="4">
    <source>
        <dbReference type="PROSITE" id="PS50158"/>
    </source>
</evidence>
<dbReference type="Gene3D" id="4.10.60.10">
    <property type="entry name" value="Zinc finger, CCHC-type"/>
    <property type="match status" value="1"/>
</dbReference>
<dbReference type="PROSITE" id="PS50158">
    <property type="entry name" value="ZF_CCHC"/>
    <property type="match status" value="1"/>
</dbReference>
<dbReference type="PANTHER" id="PTHR11802:SF29">
    <property type="entry name" value="SERINE CARBOXYPEPTIDASE-LIKE 19"/>
    <property type="match status" value="1"/>
</dbReference>
<keyword evidence="2" id="KW-0863">Zinc-finger</keyword>
<dbReference type="InterPro" id="IPR001878">
    <property type="entry name" value="Znf_CCHC"/>
</dbReference>
<evidence type="ECO:0000256" key="3">
    <source>
        <dbReference type="SAM" id="MobiDB-lite"/>
    </source>
</evidence>
<evidence type="ECO:0000256" key="1">
    <source>
        <dbReference type="ARBA" id="ARBA00009431"/>
    </source>
</evidence>
<keyword evidence="5" id="KW-0121">Carboxypeptidase</keyword>
<dbReference type="GO" id="GO:0004185">
    <property type="term" value="F:serine-type carboxypeptidase activity"/>
    <property type="evidence" value="ECO:0007669"/>
    <property type="project" value="InterPro"/>
</dbReference>
<dbReference type="SUPFAM" id="SSF53474">
    <property type="entry name" value="alpha/beta-Hydrolases"/>
    <property type="match status" value="1"/>
</dbReference>
<keyword evidence="2" id="KW-0479">Metal-binding</keyword>
<evidence type="ECO:0000313" key="6">
    <source>
        <dbReference type="Proteomes" id="UP001418222"/>
    </source>
</evidence>